<feature type="transmembrane region" description="Helical" evidence="1">
    <location>
        <begin position="20"/>
        <end position="43"/>
    </location>
</feature>
<evidence type="ECO:0000313" key="2">
    <source>
        <dbReference type="EMBL" id="MBB4613805.1"/>
    </source>
</evidence>
<dbReference type="EMBL" id="JACHOA010000003">
    <property type="protein sequence ID" value="MBB4613805.1"/>
    <property type="molecule type" value="Genomic_DNA"/>
</dbReference>
<sequence>MKTLLRNIMRNDRGATAIEYGLLVACIGMAMVFGMKSFSASVYNMYVEVNNNTDEKVGGN</sequence>
<dbReference type="Pfam" id="PF04964">
    <property type="entry name" value="Flp_Fap"/>
    <property type="match status" value="1"/>
</dbReference>
<name>A0A7W7EW11_9SPHN</name>
<evidence type="ECO:0000256" key="1">
    <source>
        <dbReference type="SAM" id="Phobius"/>
    </source>
</evidence>
<dbReference type="Proteomes" id="UP000538566">
    <property type="component" value="Unassembled WGS sequence"/>
</dbReference>
<keyword evidence="3" id="KW-1185">Reference proteome</keyword>
<evidence type="ECO:0000313" key="3">
    <source>
        <dbReference type="Proteomes" id="UP000538566"/>
    </source>
</evidence>
<dbReference type="RefSeq" id="WP_158637757.1">
    <property type="nucleotide sequence ID" value="NZ_JACHOA010000003.1"/>
</dbReference>
<dbReference type="AlphaFoldDB" id="A0A7W7EW11"/>
<accession>A0A7W7EW11</accession>
<reference evidence="2 3" key="1">
    <citation type="submission" date="2020-08" db="EMBL/GenBank/DDBJ databases">
        <title>Genomic Encyclopedia of Type Strains, Phase IV (KMG-IV): sequencing the most valuable type-strain genomes for metagenomic binning, comparative biology and taxonomic classification.</title>
        <authorList>
            <person name="Goeker M."/>
        </authorList>
    </citation>
    <scope>NUCLEOTIDE SEQUENCE [LARGE SCALE GENOMIC DNA]</scope>
    <source>
        <strain evidence="2 3">DSM 17507</strain>
    </source>
</reference>
<organism evidence="2 3">
    <name type="scientific">Novosphingobium taihuense</name>
    <dbReference type="NCBI Taxonomy" id="260085"/>
    <lineage>
        <taxon>Bacteria</taxon>
        <taxon>Pseudomonadati</taxon>
        <taxon>Pseudomonadota</taxon>
        <taxon>Alphaproteobacteria</taxon>
        <taxon>Sphingomonadales</taxon>
        <taxon>Sphingomonadaceae</taxon>
        <taxon>Novosphingobium</taxon>
    </lineage>
</organism>
<dbReference type="InterPro" id="IPR007047">
    <property type="entry name" value="Flp_Fap"/>
</dbReference>
<keyword evidence="1" id="KW-0812">Transmembrane</keyword>
<gene>
    <name evidence="2" type="ORF">GGR37_002080</name>
</gene>
<comment type="caution">
    <text evidence="2">The sequence shown here is derived from an EMBL/GenBank/DDBJ whole genome shotgun (WGS) entry which is preliminary data.</text>
</comment>
<proteinExistence type="predicted"/>
<keyword evidence="1" id="KW-1133">Transmembrane helix</keyword>
<keyword evidence="1" id="KW-0472">Membrane</keyword>
<dbReference type="OrthoDB" id="5325135at2"/>
<protein>
    <submittedName>
        <fullName evidence="2">Pilus assembly protein Flp/PilA</fullName>
    </submittedName>
</protein>